<sequence length="187" mass="20857">MYVVVGLGNPGKEYTNTRHNIGFNTIELLAKRNDIKLNKLKFKGVYGEGTIGSEKVLLVKPQTYMNNSGITVGEIVRFYKLPIENLIVIVDDIDIEFSSIRIKKKGSSGSHNGLKSIIYHLNDDNFPRVKIGIGKKHANEDLANFVLGNFSKEETSPIEEAVLRASEAVETIIKSDINKAMNSYNKK</sequence>
<dbReference type="AlphaFoldDB" id="A0A1U7M6V5"/>
<comment type="subunit">
    <text evidence="8">Monomer.</text>
</comment>
<evidence type="ECO:0000256" key="5">
    <source>
        <dbReference type="ARBA" id="ARBA00038063"/>
    </source>
</evidence>
<comment type="function">
    <text evidence="8">Catalyzes the release of premature peptidyl moieties from peptidyl-tRNA molecules trapped in stalled 50S ribosomal subunits, and thus maintains levels of free tRNAs and 50S ribosomes.</text>
</comment>
<dbReference type="InterPro" id="IPR018171">
    <property type="entry name" value="Pept_tRNA_hydro_CS"/>
</dbReference>
<feature type="site" description="Discriminates between blocked and unblocked aminoacyl-tRNA" evidence="8">
    <location>
        <position position="9"/>
    </location>
</feature>
<feature type="binding site" evidence="8">
    <location>
        <position position="14"/>
    </location>
    <ligand>
        <name>tRNA</name>
        <dbReference type="ChEBI" id="CHEBI:17843"/>
    </ligand>
</feature>
<dbReference type="EMBL" id="LTDM01000012">
    <property type="protein sequence ID" value="OLS03015.1"/>
    <property type="molecule type" value="Genomic_DNA"/>
</dbReference>
<evidence type="ECO:0000313" key="12">
    <source>
        <dbReference type="Proteomes" id="UP000186112"/>
    </source>
</evidence>
<dbReference type="NCBIfam" id="TIGR00447">
    <property type="entry name" value="pth"/>
    <property type="match status" value="1"/>
</dbReference>
<evidence type="ECO:0000313" key="11">
    <source>
        <dbReference type="EMBL" id="OLS03015.1"/>
    </source>
</evidence>
<keyword evidence="2 8" id="KW-0820">tRNA-binding</keyword>
<dbReference type="FunFam" id="3.40.50.1470:FF:000001">
    <property type="entry name" value="Peptidyl-tRNA hydrolase"/>
    <property type="match status" value="1"/>
</dbReference>
<evidence type="ECO:0000256" key="8">
    <source>
        <dbReference type="HAMAP-Rule" id="MF_00083"/>
    </source>
</evidence>
<dbReference type="GO" id="GO:0006515">
    <property type="term" value="P:protein quality control for misfolded or incompletely synthesized proteins"/>
    <property type="evidence" value="ECO:0007669"/>
    <property type="project" value="UniProtKB-UniRule"/>
</dbReference>
<keyword evidence="12" id="KW-1185">Reference proteome</keyword>
<dbReference type="InterPro" id="IPR001328">
    <property type="entry name" value="Pept_tRNA_hydro"/>
</dbReference>
<evidence type="ECO:0000256" key="1">
    <source>
        <dbReference type="ARBA" id="ARBA00013260"/>
    </source>
</evidence>
<evidence type="ECO:0000256" key="6">
    <source>
        <dbReference type="ARBA" id="ARBA00048707"/>
    </source>
</evidence>
<reference evidence="11 12" key="1">
    <citation type="submission" date="2016-02" db="EMBL/GenBank/DDBJ databases">
        <title>Genome sequence of Tissierella creatinophila DSM 6911.</title>
        <authorList>
            <person name="Poehlein A."/>
            <person name="Daniel R."/>
        </authorList>
    </citation>
    <scope>NUCLEOTIDE SEQUENCE [LARGE SCALE GENOMIC DNA]</scope>
    <source>
        <strain evidence="11 12">DSM 6911</strain>
    </source>
</reference>
<evidence type="ECO:0000256" key="10">
    <source>
        <dbReference type="RuleBase" id="RU004320"/>
    </source>
</evidence>
<accession>A0A1U7M6V5</accession>
<dbReference type="Pfam" id="PF01195">
    <property type="entry name" value="Pept_tRNA_hydro"/>
    <property type="match status" value="1"/>
</dbReference>
<dbReference type="EC" id="3.1.1.29" evidence="1 8"/>
<evidence type="ECO:0000256" key="7">
    <source>
        <dbReference type="ARBA" id="ARBA00050038"/>
    </source>
</evidence>
<dbReference type="PANTHER" id="PTHR17224">
    <property type="entry name" value="PEPTIDYL-TRNA HYDROLASE"/>
    <property type="match status" value="1"/>
</dbReference>
<dbReference type="HAMAP" id="MF_00083">
    <property type="entry name" value="Pept_tRNA_hydro_bact"/>
    <property type="match status" value="1"/>
</dbReference>
<feature type="binding site" evidence="8">
    <location>
        <position position="112"/>
    </location>
    <ligand>
        <name>tRNA</name>
        <dbReference type="ChEBI" id="CHEBI:17843"/>
    </ligand>
</feature>
<comment type="function">
    <text evidence="8">Hydrolyzes ribosome-free peptidyl-tRNAs (with 1 or more amino acids incorporated), which drop off the ribosome during protein synthesis, or as a result of ribosome stalling.</text>
</comment>
<comment type="caution">
    <text evidence="11">The sequence shown here is derived from an EMBL/GenBank/DDBJ whole genome shotgun (WGS) entry which is preliminary data.</text>
</comment>
<dbReference type="CDD" id="cd00462">
    <property type="entry name" value="PTH"/>
    <property type="match status" value="1"/>
</dbReference>
<name>A0A1U7M6V5_TISCR</name>
<dbReference type="GO" id="GO:0005737">
    <property type="term" value="C:cytoplasm"/>
    <property type="evidence" value="ECO:0007669"/>
    <property type="project" value="UniProtKB-SubCell"/>
</dbReference>
<dbReference type="PANTHER" id="PTHR17224:SF1">
    <property type="entry name" value="PEPTIDYL-TRNA HYDROLASE"/>
    <property type="match status" value="1"/>
</dbReference>
<keyword evidence="3 8" id="KW-0378">Hydrolase</keyword>
<proteinExistence type="inferred from homology"/>
<evidence type="ECO:0000256" key="4">
    <source>
        <dbReference type="ARBA" id="ARBA00022884"/>
    </source>
</evidence>
<dbReference type="PROSITE" id="PS01196">
    <property type="entry name" value="PEPT_TRNA_HYDROL_2"/>
    <property type="match status" value="1"/>
</dbReference>
<dbReference type="RefSeq" id="WP_075725761.1">
    <property type="nucleotide sequence ID" value="NZ_LTDM01000012.1"/>
</dbReference>
<comment type="similarity">
    <text evidence="5 8 10">Belongs to the PTH family.</text>
</comment>
<protein>
    <recommendedName>
        <fullName evidence="7 8">Peptidyl-tRNA hydrolase</fullName>
        <shortName evidence="8">Pth</shortName>
        <ecNumber evidence="1 8">3.1.1.29</ecNumber>
    </recommendedName>
</protein>
<evidence type="ECO:0000256" key="3">
    <source>
        <dbReference type="ARBA" id="ARBA00022801"/>
    </source>
</evidence>
<comment type="catalytic activity">
    <reaction evidence="6 8 9">
        <text>an N-acyl-L-alpha-aminoacyl-tRNA + H2O = an N-acyl-L-amino acid + a tRNA + H(+)</text>
        <dbReference type="Rhea" id="RHEA:54448"/>
        <dbReference type="Rhea" id="RHEA-COMP:10123"/>
        <dbReference type="Rhea" id="RHEA-COMP:13883"/>
        <dbReference type="ChEBI" id="CHEBI:15377"/>
        <dbReference type="ChEBI" id="CHEBI:15378"/>
        <dbReference type="ChEBI" id="CHEBI:59874"/>
        <dbReference type="ChEBI" id="CHEBI:78442"/>
        <dbReference type="ChEBI" id="CHEBI:138191"/>
        <dbReference type="EC" id="3.1.1.29"/>
    </reaction>
</comment>
<dbReference type="OrthoDB" id="9800507at2"/>
<dbReference type="GO" id="GO:0000049">
    <property type="term" value="F:tRNA binding"/>
    <property type="evidence" value="ECO:0007669"/>
    <property type="project" value="UniProtKB-UniRule"/>
</dbReference>
<dbReference type="Proteomes" id="UP000186112">
    <property type="component" value="Unassembled WGS sequence"/>
</dbReference>
<comment type="subcellular location">
    <subcellularLocation>
        <location evidence="8">Cytoplasm</location>
    </subcellularLocation>
</comment>
<keyword evidence="4 8" id="KW-0694">RNA-binding</keyword>
<dbReference type="PROSITE" id="PS01195">
    <property type="entry name" value="PEPT_TRNA_HYDROL_1"/>
    <property type="match status" value="1"/>
</dbReference>
<evidence type="ECO:0000256" key="2">
    <source>
        <dbReference type="ARBA" id="ARBA00022555"/>
    </source>
</evidence>
<feature type="site" description="Stabilizes the basic form of H active site to accept a proton" evidence="8">
    <location>
        <position position="91"/>
    </location>
</feature>
<dbReference type="SUPFAM" id="SSF53178">
    <property type="entry name" value="Peptidyl-tRNA hydrolase-like"/>
    <property type="match status" value="1"/>
</dbReference>
<dbReference type="GO" id="GO:0072344">
    <property type="term" value="P:rescue of stalled ribosome"/>
    <property type="evidence" value="ECO:0007669"/>
    <property type="project" value="UniProtKB-UniRule"/>
</dbReference>
<keyword evidence="8" id="KW-0963">Cytoplasm</keyword>
<feature type="binding site" evidence="8">
    <location>
        <position position="64"/>
    </location>
    <ligand>
        <name>tRNA</name>
        <dbReference type="ChEBI" id="CHEBI:17843"/>
    </ligand>
</feature>
<dbReference type="Gene3D" id="3.40.50.1470">
    <property type="entry name" value="Peptidyl-tRNA hydrolase"/>
    <property type="match status" value="1"/>
</dbReference>
<gene>
    <name evidence="8 11" type="primary">pth</name>
    <name evidence="11" type="ORF">TICRE_09840</name>
</gene>
<evidence type="ECO:0000256" key="9">
    <source>
        <dbReference type="RuleBase" id="RU000673"/>
    </source>
</evidence>
<organism evidence="11 12">
    <name type="scientific">Tissierella creatinophila DSM 6911</name>
    <dbReference type="NCBI Taxonomy" id="1123403"/>
    <lineage>
        <taxon>Bacteria</taxon>
        <taxon>Bacillati</taxon>
        <taxon>Bacillota</taxon>
        <taxon>Tissierellia</taxon>
        <taxon>Tissierellales</taxon>
        <taxon>Tissierellaceae</taxon>
        <taxon>Tissierella</taxon>
    </lineage>
</organism>
<feature type="active site" description="Proton acceptor" evidence="8">
    <location>
        <position position="19"/>
    </location>
</feature>
<dbReference type="GO" id="GO:0004045">
    <property type="term" value="F:peptidyl-tRNA hydrolase activity"/>
    <property type="evidence" value="ECO:0007669"/>
    <property type="project" value="UniProtKB-UniRule"/>
</dbReference>
<feature type="binding site" evidence="8">
    <location>
        <position position="66"/>
    </location>
    <ligand>
        <name>tRNA</name>
        <dbReference type="ChEBI" id="CHEBI:17843"/>
    </ligand>
</feature>
<dbReference type="InterPro" id="IPR036416">
    <property type="entry name" value="Pept_tRNA_hydro_sf"/>
</dbReference>